<reference evidence="12 13" key="1">
    <citation type="journal article" date="2019" name="Sci. Rep.">
        <title>A high-quality genome of Eragrostis curvula grass provides insights into Poaceae evolution and supports new strategies to enhance forage quality.</title>
        <authorList>
            <person name="Carballo J."/>
            <person name="Santos B.A.C.M."/>
            <person name="Zappacosta D."/>
            <person name="Garbus I."/>
            <person name="Selva J.P."/>
            <person name="Gallo C.A."/>
            <person name="Diaz A."/>
            <person name="Albertini E."/>
            <person name="Caccamo M."/>
            <person name="Echenique V."/>
        </authorList>
    </citation>
    <scope>NUCLEOTIDE SEQUENCE [LARGE SCALE GENOMIC DNA]</scope>
    <source>
        <strain evidence="13">cv. Victoria</strain>
        <tissue evidence="12">Leaf</tissue>
    </source>
</reference>
<dbReference type="InterPro" id="IPR036388">
    <property type="entry name" value="WH-like_DNA-bd_sf"/>
</dbReference>
<dbReference type="GO" id="GO:0005524">
    <property type="term" value="F:ATP binding"/>
    <property type="evidence" value="ECO:0007669"/>
    <property type="project" value="UniProtKB-KW"/>
</dbReference>
<dbReference type="EMBL" id="RWGY01000004">
    <property type="protein sequence ID" value="TVU44156.1"/>
    <property type="molecule type" value="Genomic_DNA"/>
</dbReference>
<dbReference type="Pfam" id="PF00931">
    <property type="entry name" value="NB-ARC"/>
    <property type="match status" value="1"/>
</dbReference>
<dbReference type="SUPFAM" id="SSF52540">
    <property type="entry name" value="P-loop containing nucleoside triphosphate hydrolases"/>
    <property type="match status" value="1"/>
</dbReference>
<organism evidence="12 13">
    <name type="scientific">Eragrostis curvula</name>
    <name type="common">weeping love grass</name>
    <dbReference type="NCBI Taxonomy" id="38414"/>
    <lineage>
        <taxon>Eukaryota</taxon>
        <taxon>Viridiplantae</taxon>
        <taxon>Streptophyta</taxon>
        <taxon>Embryophyta</taxon>
        <taxon>Tracheophyta</taxon>
        <taxon>Spermatophyta</taxon>
        <taxon>Magnoliopsida</taxon>
        <taxon>Liliopsida</taxon>
        <taxon>Poales</taxon>
        <taxon>Poaceae</taxon>
        <taxon>PACMAD clade</taxon>
        <taxon>Chloridoideae</taxon>
        <taxon>Eragrostideae</taxon>
        <taxon>Eragrostidinae</taxon>
        <taxon>Eragrostis</taxon>
    </lineage>
</organism>
<evidence type="ECO:0008006" key="14">
    <source>
        <dbReference type="Google" id="ProtNLM"/>
    </source>
</evidence>
<dbReference type="Gene3D" id="3.80.10.10">
    <property type="entry name" value="Ribonuclease Inhibitor"/>
    <property type="match status" value="1"/>
</dbReference>
<feature type="compositionally biased region" description="Basic and acidic residues" evidence="7">
    <location>
        <begin position="726"/>
        <end position="743"/>
    </location>
</feature>
<keyword evidence="13" id="KW-1185">Reference proteome</keyword>
<dbReference type="FunFam" id="3.40.50.300:FF:001091">
    <property type="entry name" value="Probable disease resistance protein At1g61300"/>
    <property type="match status" value="1"/>
</dbReference>
<evidence type="ECO:0000256" key="4">
    <source>
        <dbReference type="ARBA" id="ARBA00022741"/>
    </source>
</evidence>
<name>A0A5J9W844_9POAL</name>
<dbReference type="InterPro" id="IPR041118">
    <property type="entry name" value="Rx_N"/>
</dbReference>
<dbReference type="GO" id="GO:0043531">
    <property type="term" value="F:ADP binding"/>
    <property type="evidence" value="ECO:0007669"/>
    <property type="project" value="InterPro"/>
</dbReference>
<dbReference type="Pfam" id="PF25019">
    <property type="entry name" value="LRR_R13L1-DRL21"/>
    <property type="match status" value="1"/>
</dbReference>
<gene>
    <name evidence="12" type="ORF">EJB05_03590</name>
</gene>
<keyword evidence="6" id="KW-0067">ATP-binding</keyword>
<evidence type="ECO:0000256" key="2">
    <source>
        <dbReference type="ARBA" id="ARBA00022614"/>
    </source>
</evidence>
<dbReference type="Pfam" id="PF18052">
    <property type="entry name" value="Rx_N"/>
    <property type="match status" value="1"/>
</dbReference>
<keyword evidence="5" id="KW-0611">Plant defense</keyword>
<dbReference type="PANTHER" id="PTHR36766:SF55">
    <property type="entry name" value="OS11G0492900 PROTEIN"/>
    <property type="match status" value="1"/>
</dbReference>
<feature type="region of interest" description="Disordered" evidence="7">
    <location>
        <begin position="721"/>
        <end position="743"/>
    </location>
</feature>
<dbReference type="Gene3D" id="1.10.8.430">
    <property type="entry name" value="Helical domain of apoptotic protease-activating factors"/>
    <property type="match status" value="1"/>
</dbReference>
<evidence type="ECO:0000259" key="8">
    <source>
        <dbReference type="Pfam" id="PF00931"/>
    </source>
</evidence>
<dbReference type="PRINTS" id="PR00364">
    <property type="entry name" value="DISEASERSIST"/>
</dbReference>
<feature type="domain" description="NB-ARC" evidence="8">
    <location>
        <begin position="186"/>
        <end position="336"/>
    </location>
</feature>
<dbReference type="InterPro" id="IPR058922">
    <property type="entry name" value="WHD_DRP"/>
</dbReference>
<dbReference type="InterPro" id="IPR056789">
    <property type="entry name" value="LRR_R13L1-DRL21"/>
</dbReference>
<dbReference type="InterPro" id="IPR027417">
    <property type="entry name" value="P-loop_NTPase"/>
</dbReference>
<evidence type="ECO:0000256" key="5">
    <source>
        <dbReference type="ARBA" id="ARBA00022821"/>
    </source>
</evidence>
<protein>
    <recommendedName>
        <fullName evidence="14">NB-ARC domain-containing protein</fullName>
    </recommendedName>
</protein>
<dbReference type="GO" id="GO:0042742">
    <property type="term" value="P:defense response to bacterium"/>
    <property type="evidence" value="ECO:0007669"/>
    <property type="project" value="UniProtKB-ARBA"/>
</dbReference>
<feature type="domain" description="R13L1/DRL21-like LRR repeat region" evidence="11">
    <location>
        <begin position="669"/>
        <end position="778"/>
    </location>
</feature>
<evidence type="ECO:0000256" key="3">
    <source>
        <dbReference type="ARBA" id="ARBA00022737"/>
    </source>
</evidence>
<dbReference type="GO" id="GO:0009626">
    <property type="term" value="P:plant-type hypersensitive response"/>
    <property type="evidence" value="ECO:0007669"/>
    <property type="project" value="UniProtKB-ARBA"/>
</dbReference>
<evidence type="ECO:0000259" key="9">
    <source>
        <dbReference type="Pfam" id="PF18052"/>
    </source>
</evidence>
<comment type="similarity">
    <text evidence="1">Belongs to the disease resistance NB-LRR family.</text>
</comment>
<feature type="non-terminal residue" evidence="12">
    <location>
        <position position="1"/>
    </location>
</feature>
<evidence type="ECO:0000256" key="6">
    <source>
        <dbReference type="ARBA" id="ARBA00022840"/>
    </source>
</evidence>
<keyword evidence="4" id="KW-0547">Nucleotide-binding</keyword>
<dbReference type="Pfam" id="PF23559">
    <property type="entry name" value="WHD_DRP"/>
    <property type="match status" value="1"/>
</dbReference>
<evidence type="ECO:0000313" key="13">
    <source>
        <dbReference type="Proteomes" id="UP000324897"/>
    </source>
</evidence>
<dbReference type="Gene3D" id="1.10.10.10">
    <property type="entry name" value="Winged helix-like DNA-binding domain superfamily/Winged helix DNA-binding domain"/>
    <property type="match status" value="1"/>
</dbReference>
<dbReference type="InterPro" id="IPR032675">
    <property type="entry name" value="LRR_dom_sf"/>
</dbReference>
<dbReference type="GO" id="GO:0002758">
    <property type="term" value="P:innate immune response-activating signaling pathway"/>
    <property type="evidence" value="ECO:0007669"/>
    <property type="project" value="UniProtKB-ARBA"/>
</dbReference>
<dbReference type="InterPro" id="IPR042197">
    <property type="entry name" value="Apaf_helical"/>
</dbReference>
<dbReference type="FunFam" id="1.10.10.10:FF:000322">
    <property type="entry name" value="Probable disease resistance protein At1g63360"/>
    <property type="match status" value="1"/>
</dbReference>
<feature type="domain" description="Disease resistance protein winged helix" evidence="10">
    <location>
        <begin position="433"/>
        <end position="514"/>
    </location>
</feature>
<dbReference type="AlphaFoldDB" id="A0A5J9W844"/>
<comment type="caution">
    <text evidence="12">The sequence shown here is derived from an EMBL/GenBank/DDBJ whole genome shotgun (WGS) entry which is preliminary data.</text>
</comment>
<dbReference type="SUPFAM" id="SSF52058">
    <property type="entry name" value="L domain-like"/>
    <property type="match status" value="1"/>
</dbReference>
<dbReference type="Gene3D" id="1.20.5.4130">
    <property type="match status" value="1"/>
</dbReference>
<evidence type="ECO:0000259" key="10">
    <source>
        <dbReference type="Pfam" id="PF23559"/>
    </source>
</evidence>
<evidence type="ECO:0000256" key="7">
    <source>
        <dbReference type="SAM" id="MobiDB-lite"/>
    </source>
</evidence>
<evidence type="ECO:0000313" key="12">
    <source>
        <dbReference type="EMBL" id="TVU44156.1"/>
    </source>
</evidence>
<dbReference type="Gene3D" id="3.40.50.300">
    <property type="entry name" value="P-loop containing nucleotide triphosphate hydrolases"/>
    <property type="match status" value="1"/>
</dbReference>
<sequence length="779" mass="88856">MAALSTAMVVVKPLVSALMQKATSPLLAQYKVMAGMEEQHEKLKLLLPAILRAITDAEEQATRRDRDDIRVWLQMLKTAAYESIEVFDEFKYEALRRQAKKEGHYIKLGMDVIKLFPSHNRIAFRYRMGNKLCKIVRDIDALVKHMKNFGFNNLPEVQRPTHSLHEDSSFIQDSGSIVSRSRDEERQKIVKMLVKDQANNKDLMVIPIVGMGGLGKTTLAQLIFNDPQVKKHFQLAKWVCVSDDFDVCNLANKICEATSTENNIEKALQDLKKLLSGKRYLLVLDDVWNEDDDNWAKLKTCLGYGDAGSAILVTTRSKGVARLMSTGTYHDIVVLDRKFIKEIIEIRAFSSQKNKPVGLVDLVDEMANKCFGSPLAAKALGAVLRNKTTVEEWKAVSQRSVICSDENKILPILKLSYDDLPANMKQCFAFCAVFPKDYEIDVDMLIQLWMAIGFIPEQDELCTEGKQIFREMVSRSFFQDVKEVRVDEGERMERYCSRYKRTICKIHDLMHDVALSVMERVSTAILNASMKEMSLAIQTLLCDYRDLNEDLQHVSKYSSLRALKLNVSSSFPMRPKHLHHLRNLDLSRSDIKALPEDISIMYNLQTLNLSDCCYLVRLPKQMRYMTALRHLYIRGCMALKCMPPELGRLNSLKTLTNFVAGIGSDCSNLGELRHLNIGGSLVLNQLENVTEADAKVANLGDKKELRELSLIWTRRETWEISDTEDEHSKTEEHSEIEEQHSRNKVLEGLKSPHGLQALRIVSYQGTTFPTWMGFLQNMV</sequence>
<proteinExistence type="inferred from homology"/>
<dbReference type="Gramene" id="TVU44156">
    <property type="protein sequence ID" value="TVU44156"/>
    <property type="gene ID" value="EJB05_03590"/>
</dbReference>
<dbReference type="Proteomes" id="UP000324897">
    <property type="component" value="Chromosome 5"/>
</dbReference>
<keyword evidence="2" id="KW-0433">Leucine-rich repeat</keyword>
<feature type="domain" description="Disease resistance N-terminal" evidence="9">
    <location>
        <begin position="15"/>
        <end position="101"/>
    </location>
</feature>
<evidence type="ECO:0000259" key="11">
    <source>
        <dbReference type="Pfam" id="PF25019"/>
    </source>
</evidence>
<evidence type="ECO:0000256" key="1">
    <source>
        <dbReference type="ARBA" id="ARBA00008894"/>
    </source>
</evidence>
<dbReference type="InterPro" id="IPR002182">
    <property type="entry name" value="NB-ARC"/>
</dbReference>
<accession>A0A5J9W844</accession>
<dbReference type="OrthoDB" id="37484at2759"/>
<dbReference type="PANTHER" id="PTHR36766">
    <property type="entry name" value="PLANT BROAD-SPECTRUM MILDEW RESISTANCE PROTEIN RPW8"/>
    <property type="match status" value="1"/>
</dbReference>
<keyword evidence="3" id="KW-0677">Repeat</keyword>